<dbReference type="OrthoDB" id="2860517at2"/>
<sequence>MEGKNMKSKLLIMTAFLLAALTACGQNDNAINNDSEYGDQSRDGRDFVGNGLNQVSNNDWDNEAERPSDQILNTPHHTSNNSPSMGQQIDEIRGVIESETNYEAGSVWFNGNTIHVTVHDKGKIKTEKERNKEMQRIQGMVNRVVPQYNVDVKLNK</sequence>
<gene>
    <name evidence="3" type="ORF">FC678_03575</name>
</gene>
<evidence type="ECO:0000313" key="4">
    <source>
        <dbReference type="Proteomes" id="UP000309170"/>
    </source>
</evidence>
<feature type="region of interest" description="Disordered" evidence="1">
    <location>
        <begin position="29"/>
        <end position="87"/>
    </location>
</feature>
<evidence type="ECO:0008006" key="5">
    <source>
        <dbReference type="Google" id="ProtNLM"/>
    </source>
</evidence>
<keyword evidence="2" id="KW-0732">Signal</keyword>
<accession>A0A9X9EU67</accession>
<evidence type="ECO:0000256" key="1">
    <source>
        <dbReference type="SAM" id="MobiDB-lite"/>
    </source>
</evidence>
<name>A0A9X9EU67_9BACI</name>
<feature type="signal peptide" evidence="2">
    <location>
        <begin position="1"/>
        <end position="25"/>
    </location>
</feature>
<organism evidence="3 4">
    <name type="scientific">Peribacillus simplex</name>
    <dbReference type="NCBI Taxonomy" id="1478"/>
    <lineage>
        <taxon>Bacteria</taxon>
        <taxon>Bacillati</taxon>
        <taxon>Bacillota</taxon>
        <taxon>Bacilli</taxon>
        <taxon>Bacillales</taxon>
        <taxon>Bacillaceae</taxon>
        <taxon>Peribacillus</taxon>
    </lineage>
</organism>
<reference evidence="3 4" key="1">
    <citation type="journal article" date="2019" name="Environ. Microbiol.">
        <title>An active ?-lactamase is a part of an orchestrated cell wall stress resistance network of Bacillus subtilis and related rhizosphere species.</title>
        <authorList>
            <person name="Bucher T."/>
            <person name="Keren-Paz A."/>
            <person name="Hausser J."/>
            <person name="Olender T."/>
            <person name="Cytryn E."/>
            <person name="Kolodkin-Gal I."/>
        </authorList>
    </citation>
    <scope>NUCLEOTIDE SEQUENCE [LARGE SCALE GENOMIC DNA]</scope>
    <source>
        <strain evidence="3 4">I4</strain>
    </source>
</reference>
<evidence type="ECO:0000313" key="3">
    <source>
        <dbReference type="EMBL" id="TKH14916.1"/>
    </source>
</evidence>
<comment type="caution">
    <text evidence="3">The sequence shown here is derived from an EMBL/GenBank/DDBJ whole genome shotgun (WGS) entry which is preliminary data.</text>
</comment>
<dbReference type="AlphaFoldDB" id="A0A9X9EU67"/>
<dbReference type="Proteomes" id="UP000309170">
    <property type="component" value="Unassembled WGS sequence"/>
</dbReference>
<proteinExistence type="predicted"/>
<feature type="compositionally biased region" description="Polar residues" evidence="1">
    <location>
        <begin position="70"/>
        <end position="87"/>
    </location>
</feature>
<dbReference type="EMBL" id="SZNT01000035">
    <property type="protein sequence ID" value="TKH14916.1"/>
    <property type="molecule type" value="Genomic_DNA"/>
</dbReference>
<dbReference type="PROSITE" id="PS51257">
    <property type="entry name" value="PROKAR_LIPOPROTEIN"/>
    <property type="match status" value="1"/>
</dbReference>
<protein>
    <recommendedName>
        <fullName evidence="5">Sporulation protein</fullName>
    </recommendedName>
</protein>
<feature type="chain" id="PRO_5040903036" description="Sporulation protein" evidence="2">
    <location>
        <begin position="26"/>
        <end position="156"/>
    </location>
</feature>
<evidence type="ECO:0000256" key="2">
    <source>
        <dbReference type="SAM" id="SignalP"/>
    </source>
</evidence>